<feature type="domain" description="EAL" evidence="1">
    <location>
        <begin position="289"/>
        <end position="545"/>
    </location>
</feature>
<dbReference type="KEGG" id="caul:KCG34_19960"/>
<dbReference type="PANTHER" id="PTHR33121:SF70">
    <property type="entry name" value="SIGNALING PROTEIN YKOW"/>
    <property type="match status" value="1"/>
</dbReference>
<protein>
    <submittedName>
        <fullName evidence="3">Bifunctional diguanylate cyclase/phosphodiesterase</fullName>
    </submittedName>
</protein>
<dbReference type="PROSITE" id="PS50887">
    <property type="entry name" value="GGDEF"/>
    <property type="match status" value="1"/>
</dbReference>
<evidence type="ECO:0000313" key="3">
    <source>
        <dbReference type="EMBL" id="QUD87302.1"/>
    </source>
</evidence>
<dbReference type="InterPro" id="IPR043128">
    <property type="entry name" value="Rev_trsase/Diguanyl_cyclase"/>
</dbReference>
<dbReference type="AlphaFoldDB" id="A0A975ITW3"/>
<feature type="domain" description="GGDEF" evidence="2">
    <location>
        <begin position="150"/>
        <end position="280"/>
    </location>
</feature>
<dbReference type="NCBIfam" id="TIGR00254">
    <property type="entry name" value="GGDEF"/>
    <property type="match status" value="1"/>
</dbReference>
<dbReference type="EMBL" id="CP073078">
    <property type="protein sequence ID" value="QUD87302.1"/>
    <property type="molecule type" value="Genomic_DNA"/>
</dbReference>
<dbReference type="GO" id="GO:0071111">
    <property type="term" value="F:cyclic-guanylate-specific phosphodiesterase activity"/>
    <property type="evidence" value="ECO:0007669"/>
    <property type="project" value="InterPro"/>
</dbReference>
<gene>
    <name evidence="3" type="ORF">KCG34_19960</name>
</gene>
<dbReference type="PANTHER" id="PTHR33121">
    <property type="entry name" value="CYCLIC DI-GMP PHOSPHODIESTERASE PDEF"/>
    <property type="match status" value="1"/>
</dbReference>
<keyword evidence="4" id="KW-1185">Reference proteome</keyword>
<dbReference type="SMART" id="SM00267">
    <property type="entry name" value="GGDEF"/>
    <property type="match status" value="1"/>
</dbReference>
<dbReference type="SUPFAM" id="SSF141868">
    <property type="entry name" value="EAL domain-like"/>
    <property type="match status" value="1"/>
</dbReference>
<dbReference type="Pfam" id="PF00990">
    <property type="entry name" value="GGDEF"/>
    <property type="match status" value="1"/>
</dbReference>
<dbReference type="InterPro" id="IPR029787">
    <property type="entry name" value="Nucleotide_cyclase"/>
</dbReference>
<dbReference type="CDD" id="cd01949">
    <property type="entry name" value="GGDEF"/>
    <property type="match status" value="1"/>
</dbReference>
<dbReference type="RefSeq" id="WP_211937354.1">
    <property type="nucleotide sequence ID" value="NZ_CP073078.1"/>
</dbReference>
<evidence type="ECO:0000313" key="4">
    <source>
        <dbReference type="Proteomes" id="UP000676409"/>
    </source>
</evidence>
<dbReference type="InterPro" id="IPR000160">
    <property type="entry name" value="GGDEF_dom"/>
</dbReference>
<dbReference type="Gene3D" id="3.30.70.270">
    <property type="match status" value="1"/>
</dbReference>
<dbReference type="InterPro" id="IPR001633">
    <property type="entry name" value="EAL_dom"/>
</dbReference>
<dbReference type="CDD" id="cd01948">
    <property type="entry name" value="EAL"/>
    <property type="match status" value="1"/>
</dbReference>
<dbReference type="PROSITE" id="PS50883">
    <property type="entry name" value="EAL"/>
    <property type="match status" value="1"/>
</dbReference>
<dbReference type="SUPFAM" id="SSF55073">
    <property type="entry name" value="Nucleotide cyclase"/>
    <property type="match status" value="1"/>
</dbReference>
<name>A0A975ITW3_9CAUL</name>
<dbReference type="SMART" id="SM00052">
    <property type="entry name" value="EAL"/>
    <property type="match status" value="1"/>
</dbReference>
<organism evidence="3 4">
    <name type="scientific">Phenylobacterium montanum</name>
    <dbReference type="NCBI Taxonomy" id="2823693"/>
    <lineage>
        <taxon>Bacteria</taxon>
        <taxon>Pseudomonadati</taxon>
        <taxon>Pseudomonadota</taxon>
        <taxon>Alphaproteobacteria</taxon>
        <taxon>Caulobacterales</taxon>
        <taxon>Caulobacteraceae</taxon>
        <taxon>Phenylobacterium</taxon>
    </lineage>
</organism>
<dbReference type="Gene3D" id="3.20.20.450">
    <property type="entry name" value="EAL domain"/>
    <property type="match status" value="1"/>
</dbReference>
<proteinExistence type="predicted"/>
<dbReference type="InterPro" id="IPR035919">
    <property type="entry name" value="EAL_sf"/>
</dbReference>
<dbReference type="Gene3D" id="3.30.450.310">
    <property type="match status" value="1"/>
</dbReference>
<accession>A0A975ITW3</accession>
<dbReference type="Pfam" id="PF00563">
    <property type="entry name" value="EAL"/>
    <property type="match status" value="1"/>
</dbReference>
<dbReference type="InterPro" id="IPR048820">
    <property type="entry name" value="PdeA-like_PAS"/>
</dbReference>
<evidence type="ECO:0000259" key="2">
    <source>
        <dbReference type="PROSITE" id="PS50887"/>
    </source>
</evidence>
<reference evidence="3" key="1">
    <citation type="submission" date="2021-04" db="EMBL/GenBank/DDBJ databases">
        <title>The complete genome sequence of Caulobacter sp. S6.</title>
        <authorList>
            <person name="Tang Y."/>
            <person name="Ouyang W."/>
            <person name="Liu Q."/>
            <person name="Huang B."/>
            <person name="Guo Z."/>
            <person name="Lei P."/>
        </authorList>
    </citation>
    <scope>NUCLEOTIDE SEQUENCE</scope>
    <source>
        <strain evidence="3">S6</strain>
    </source>
</reference>
<sequence length="559" mass="59804">MALGSKDRFVWDTTVTLEALGAAQVVLWAWDPEADKLRFTGAARALGLSPLAPECAGAAAFALCLPQDRNLMERVLTVRPPGSEISARIRMRGGETCIWRGEWLEEGGARASGVIVPEAKFAASEKDVLTGLLDRRSFIAQARALLRQPETYTLVVADLDRLRRLNEALGHERADLVLAALGSRLAATFPPGAIMARVGEDEFAALVPAGVRDPADAMRRSLEQPLRIAGFDIVPTLSIGAVAAEGGADAPEAAELLRRAELAVESAKNAGRGGAAAYGRSLESDSLSRLAMESDLRGAIGRGEIVPYFQPVVRLSTGAISGFEALARWRHPRRGLIPPDQFLPLCDEMGLLVELGAHMMRASALQLAEWRRCHQAAGEITVSVNLSVGEINRPNLVRDVSELLAETGLPPKALKLEVTESDIMRDPDGAAIILRQLRDAGAGIALDDFGTGFSSLSYLTRLPFDTLKIDRYFVRTMGSNEGSAKIVRSVVNLGRDLALEVVAEGVENAVMARCLLDLGCDYGQGFGYAPALSAQEAEVYLNESYADGAAPVRLRGSAG</sequence>
<evidence type="ECO:0000259" key="1">
    <source>
        <dbReference type="PROSITE" id="PS50883"/>
    </source>
</evidence>
<dbReference type="Pfam" id="PF21815">
    <property type="entry name" value="PAS_PdeA"/>
    <property type="match status" value="1"/>
</dbReference>
<dbReference type="Proteomes" id="UP000676409">
    <property type="component" value="Chromosome"/>
</dbReference>
<dbReference type="InterPro" id="IPR050706">
    <property type="entry name" value="Cyclic-di-GMP_PDE-like"/>
</dbReference>